<comment type="caution">
    <text evidence="2">The sequence shown here is derived from an EMBL/GenBank/DDBJ whole genome shotgun (WGS) entry which is preliminary data.</text>
</comment>
<feature type="compositionally biased region" description="Polar residues" evidence="1">
    <location>
        <begin position="77"/>
        <end position="106"/>
    </location>
</feature>
<gene>
    <name evidence="2" type="ORF">FZEAL_4265</name>
</gene>
<sequence length="796" mass="86898">MESNDDDATRCLPKFPKLFTTPSHVEITLYRNDLNSKDSNQGQGTVPASANYMAKTEQANVLIEALPENPLYSTLSVDTRSGSKGTTTASNPLLCGTNPQDGSSNEEIPDEAVEELSRIVNVSHKPRVSLLEGEAHELLQQQTSNDEASEADATTHRNFDQPPQQLARTHLRSIPESKLYSLGSILHRLQEDGSKAATTGSDTPRPGDLDSESMSTFDAPEPSLEQESSSYYIFDPFSGGLGYYLHQDTDVEDDFKIEKVTFKVVSLERGVSAYHVEASDKDPGASKRQSHETLWRYNHESGLAAILRNESMAFHAAEPGSNDAVNIGNEVSLDLVKKVSDRLRTIRHLRAHLHIIDDKGKQVPEANGLYLVGDKDIRDVVRIVMEEMQKSVQVSKPEGRTTKGCSGNRSLPKLDEAGKAIIPPLVTVADPATTLSLPTTSYASINATDMQVHTKTRESASDATTTVVSRRSVAEIHWAQTYPQNYNATMTTHGRTVSDCCSPTHGGLSLCFGDRRQSHSGAVNGEFVLRHYKTSKSTAEILADIICNKNAVGTPERVSDGTVITSFPKLPSRGTSDWLSPPTYIDGSSHSTPTPSTLYRQGVDAHCGNETAVSSVSHEEPMEPRQCNLTIFESNPFYSKGDVRVAEGLKLAGVSAAEKRLSASLGMDNQRRRSTQVAGTEDETAYDGLRPSLMDKIRQGSHKLFHRNHSHKSTGVPDTNAEAEETQSSSAPRSRDSILRQHTPEPPKSDKSGIYEAMTGTKLNVHHSRKDTCSEDNRPHVCADELLTPSRAGSPA</sequence>
<feature type="region of interest" description="Disordered" evidence="1">
    <location>
        <begin position="77"/>
        <end position="110"/>
    </location>
</feature>
<keyword evidence="3" id="KW-1185">Reference proteome</keyword>
<proteinExistence type="predicted"/>
<dbReference type="Proteomes" id="UP000635477">
    <property type="component" value="Unassembled WGS sequence"/>
</dbReference>
<reference evidence="2" key="1">
    <citation type="journal article" date="2020" name="BMC Genomics">
        <title>Correction to: Identification and distribution of gene clusters required for synthesis of sphingolipid metabolism inhibitors in diverse species of the filamentous fungus Fusarium.</title>
        <authorList>
            <person name="Kim H.S."/>
            <person name="Lohmar J.M."/>
            <person name="Busman M."/>
            <person name="Brown D.W."/>
            <person name="Naumann T.A."/>
            <person name="Divon H.H."/>
            <person name="Lysoe E."/>
            <person name="Uhlig S."/>
            <person name="Proctor R.H."/>
        </authorList>
    </citation>
    <scope>NUCLEOTIDE SEQUENCE</scope>
    <source>
        <strain evidence="2">NRRL 22465</strain>
    </source>
</reference>
<feature type="region of interest" description="Disordered" evidence="1">
    <location>
        <begin position="392"/>
        <end position="412"/>
    </location>
</feature>
<organism evidence="2 3">
    <name type="scientific">Fusarium zealandicum</name>
    <dbReference type="NCBI Taxonomy" id="1053134"/>
    <lineage>
        <taxon>Eukaryota</taxon>
        <taxon>Fungi</taxon>
        <taxon>Dikarya</taxon>
        <taxon>Ascomycota</taxon>
        <taxon>Pezizomycotina</taxon>
        <taxon>Sordariomycetes</taxon>
        <taxon>Hypocreomycetidae</taxon>
        <taxon>Hypocreales</taxon>
        <taxon>Nectriaceae</taxon>
        <taxon>Fusarium</taxon>
        <taxon>Fusarium staphyleae species complex</taxon>
    </lineage>
</organism>
<name>A0A8H4UMR9_9HYPO</name>
<dbReference type="EMBL" id="JABEYC010000288">
    <property type="protein sequence ID" value="KAF4979561.1"/>
    <property type="molecule type" value="Genomic_DNA"/>
</dbReference>
<evidence type="ECO:0000313" key="3">
    <source>
        <dbReference type="Proteomes" id="UP000635477"/>
    </source>
</evidence>
<feature type="region of interest" description="Disordered" evidence="1">
    <location>
        <begin position="706"/>
        <end position="796"/>
    </location>
</feature>
<dbReference type="AlphaFoldDB" id="A0A8H4UMR9"/>
<feature type="region of interest" description="Disordered" evidence="1">
    <location>
        <begin position="140"/>
        <end position="164"/>
    </location>
</feature>
<feature type="region of interest" description="Disordered" evidence="1">
    <location>
        <begin position="191"/>
        <end position="225"/>
    </location>
</feature>
<evidence type="ECO:0000256" key="1">
    <source>
        <dbReference type="SAM" id="MobiDB-lite"/>
    </source>
</evidence>
<accession>A0A8H4UMR9</accession>
<dbReference type="OrthoDB" id="4837923at2759"/>
<reference evidence="2" key="2">
    <citation type="submission" date="2020-05" db="EMBL/GenBank/DDBJ databases">
        <authorList>
            <person name="Kim H.-S."/>
            <person name="Proctor R.H."/>
            <person name="Brown D.W."/>
        </authorList>
    </citation>
    <scope>NUCLEOTIDE SEQUENCE</scope>
    <source>
        <strain evidence="2">NRRL 22465</strain>
    </source>
</reference>
<feature type="compositionally biased region" description="Basic and acidic residues" evidence="1">
    <location>
        <begin position="733"/>
        <end position="753"/>
    </location>
</feature>
<feature type="compositionally biased region" description="Basic and acidic residues" evidence="1">
    <location>
        <begin position="770"/>
        <end position="783"/>
    </location>
</feature>
<feature type="region of interest" description="Disordered" evidence="1">
    <location>
        <begin position="665"/>
        <end position="691"/>
    </location>
</feature>
<evidence type="ECO:0000313" key="2">
    <source>
        <dbReference type="EMBL" id="KAF4979561.1"/>
    </source>
</evidence>
<protein>
    <submittedName>
        <fullName evidence="2">Uncharacterized protein</fullName>
    </submittedName>
</protein>